<sequence>MKGEVKERGMIFNDEMVRAILEGRKTQTRRIMKNQPAEVGPEAPVMVRKIGAGFQWYGADGVSSVFNCPFGIVGDRIWVRETWAILGNEDGCSVDWNDNLCRGDEKNAARIYRASCEQKPGDYGLWSIPDDADWKPHTVNEKFDGGWRPSIHMPRWASRILLEITNVRVERLNDISECDARDEGVPPAGSLLPDHPGTFLTPKGDFAMAKVAFQRLWESIYGEESWSANPWVTRLATIRTFRIVRCQRKERASPVNVSELSRMFIANWLTASTIQRSSVLAPSNYEKELAVFWATLLRQIIINKPRKVT</sequence>
<accession>Q71T76</accession>
<proteinExistence type="predicted"/>
<reference evidence="1 2" key="1">
    <citation type="journal article" date="2004" name="J. Bacteriol.">
        <title>Genome of bacteriophage P1.</title>
        <authorList>
            <person name="Lobocka M.B."/>
            <person name="Rose D.J."/>
            <person name="Plunkett G. III"/>
            <person name="Rusin M."/>
            <person name="Samojedny A."/>
            <person name="Lehnherr H."/>
            <person name="Yarmolinsky M.B."/>
            <person name="Blattner F.R."/>
        </authorList>
    </citation>
    <scope>NUCLEOTIDE SEQUENCE</scope>
    <source>
        <strain evidence="1">Mod749::IS5 c1.100 mutant</strain>
    </source>
</reference>
<evidence type="ECO:0000313" key="1">
    <source>
        <dbReference type="EMBL" id="AAQ14065.1"/>
    </source>
</evidence>
<gene>
    <name evidence="1" type="primary">pmgT</name>
</gene>
<dbReference type="GeneID" id="2777438"/>
<dbReference type="RefSeq" id="YP_006561.1">
    <property type="nucleotide sequence ID" value="NC_005856.1"/>
</dbReference>
<dbReference type="Proteomes" id="UP000008091">
    <property type="component" value="Segment"/>
</dbReference>
<keyword evidence="2" id="KW-1185">Reference proteome</keyword>
<protein>
    <submittedName>
        <fullName evidence="1">PmgT</fullName>
    </submittedName>
</protein>
<dbReference type="KEGG" id="vg:2777438"/>
<dbReference type="EMBL" id="AF234172">
    <property type="protein sequence ID" value="AAQ14065.1"/>
    <property type="molecule type" value="Genomic_DNA"/>
</dbReference>
<evidence type="ECO:0000313" key="2">
    <source>
        <dbReference type="Proteomes" id="UP000008091"/>
    </source>
</evidence>
<organism evidence="1 2">
    <name type="scientific">Escherichia phage P1</name>
    <name type="common">Bacteriophage P1</name>
    <dbReference type="NCBI Taxonomy" id="2886926"/>
    <lineage>
        <taxon>Viruses</taxon>
        <taxon>Duplodnaviria</taxon>
        <taxon>Heunggongvirae</taxon>
        <taxon>Uroviricota</taxon>
        <taxon>Caudoviricetes</taxon>
        <taxon>Punavirus</taxon>
        <taxon>Punavirus P1</taxon>
    </lineage>
</organism>
<organismHost>
    <name type="scientific">Enterobacteriaceae</name>
    <name type="common">enterobacteria</name>
    <dbReference type="NCBI Taxonomy" id="543"/>
</organismHost>
<name>Q71T76_BPP1</name>